<dbReference type="AlphaFoldDB" id="B8CU07"/>
<dbReference type="InterPro" id="IPR021316">
    <property type="entry name" value="DUF2913"/>
</dbReference>
<keyword evidence="2" id="KW-1185">Reference proteome</keyword>
<dbReference type="OrthoDB" id="5814407at2"/>
<dbReference type="eggNOG" id="ENOG50334IN">
    <property type="taxonomic scope" value="Bacteria"/>
</dbReference>
<evidence type="ECO:0000313" key="1">
    <source>
        <dbReference type="EMBL" id="ACJ30863.1"/>
    </source>
</evidence>
<dbReference type="HOGENOM" id="CLU_1261029_0_0_6"/>
<name>B8CU07_SHEPW</name>
<gene>
    <name evidence="1" type="ordered locus">swp_4206</name>
</gene>
<dbReference type="Pfam" id="PF11140">
    <property type="entry name" value="DUF2913"/>
    <property type="match status" value="1"/>
</dbReference>
<dbReference type="RefSeq" id="WP_020914200.1">
    <property type="nucleotide sequence ID" value="NC_011566.1"/>
</dbReference>
<protein>
    <recommendedName>
        <fullName evidence="3">DUF2913 family protein</fullName>
    </recommendedName>
</protein>
<dbReference type="Proteomes" id="UP000000753">
    <property type="component" value="Chromosome"/>
</dbReference>
<accession>B8CU07</accession>
<reference evidence="1 2" key="1">
    <citation type="journal article" date="2008" name="PLoS ONE">
        <title>Environmental adaptation: genomic analysis of the piezotolerant and psychrotolerant deep-sea iron reducing bacterium Shewanella piezotolerans WP3.</title>
        <authorList>
            <person name="Wang F."/>
            <person name="Wang J."/>
            <person name="Jian H."/>
            <person name="Zhang B."/>
            <person name="Li S."/>
            <person name="Wang F."/>
            <person name="Zeng X."/>
            <person name="Gao L."/>
            <person name="Bartlett D.H."/>
            <person name="Yu J."/>
            <person name="Hu S."/>
            <person name="Xiao X."/>
        </authorList>
    </citation>
    <scope>NUCLEOTIDE SEQUENCE [LARGE SCALE GENOMIC DNA]</scope>
    <source>
        <strain evidence="2">WP3 / JCM 13877</strain>
    </source>
</reference>
<organism evidence="1 2">
    <name type="scientific">Shewanella piezotolerans (strain WP3 / JCM 13877)</name>
    <dbReference type="NCBI Taxonomy" id="225849"/>
    <lineage>
        <taxon>Bacteria</taxon>
        <taxon>Pseudomonadati</taxon>
        <taxon>Pseudomonadota</taxon>
        <taxon>Gammaproteobacteria</taxon>
        <taxon>Alteromonadales</taxon>
        <taxon>Shewanellaceae</taxon>
        <taxon>Shewanella</taxon>
    </lineage>
</organism>
<dbReference type="STRING" id="225849.swp_4206"/>
<evidence type="ECO:0008006" key="3">
    <source>
        <dbReference type="Google" id="ProtNLM"/>
    </source>
</evidence>
<dbReference type="EMBL" id="CP000472">
    <property type="protein sequence ID" value="ACJ30863.1"/>
    <property type="molecule type" value="Genomic_DNA"/>
</dbReference>
<proteinExistence type="predicted"/>
<sequence length="215" mass="23675">MSDISYNQALLEFANAGLAALAESAASSSSTKTPAAESHFLCSWMVTALKKRSFSKLIADDLTFWIRQARSMGAGAELKLLLQKISQQYSYIANKQQGLAASLKAMLVELEADDWLIITDQEVSKKLKLDSEGHASLIISDDQFSQRIDGDELIKPITLYVRAQEPAFSAVAYKHDLLISAGNKKASLIKHHKAYQIWPKNLQPALALLQPLTAK</sequence>
<dbReference type="KEGG" id="swp:swp_4206"/>
<evidence type="ECO:0000313" key="2">
    <source>
        <dbReference type="Proteomes" id="UP000000753"/>
    </source>
</evidence>